<name>A0ABD3B0B3_9GENT</name>
<dbReference type="PANTHER" id="PTHR48049:SF57">
    <property type="entry name" value="UDP-GLYCOSYLTRANSFERASE 91C1-LIKE"/>
    <property type="match status" value="1"/>
</dbReference>
<dbReference type="PANTHER" id="PTHR48049">
    <property type="entry name" value="GLYCOSYLTRANSFERASE"/>
    <property type="match status" value="1"/>
</dbReference>
<dbReference type="CDD" id="cd03784">
    <property type="entry name" value="GT1_Gtf-like"/>
    <property type="match status" value="1"/>
</dbReference>
<reference evidence="4 5" key="1">
    <citation type="submission" date="2024-11" db="EMBL/GenBank/DDBJ databases">
        <title>A near-complete genome assembly of Cinchona calisaya.</title>
        <authorList>
            <person name="Lian D.C."/>
            <person name="Zhao X.W."/>
            <person name="Wei L."/>
        </authorList>
    </citation>
    <scope>NUCLEOTIDE SEQUENCE [LARGE SCALE GENOMIC DNA]</scope>
    <source>
        <tissue evidence="4">Nenye</tissue>
    </source>
</reference>
<evidence type="ECO:0000313" key="4">
    <source>
        <dbReference type="EMBL" id="KAL3536781.1"/>
    </source>
</evidence>
<dbReference type="Pfam" id="PF00201">
    <property type="entry name" value="UDPGT"/>
    <property type="match status" value="1"/>
</dbReference>
<evidence type="ECO:0000256" key="3">
    <source>
        <dbReference type="ARBA" id="ARBA00022679"/>
    </source>
</evidence>
<comment type="similarity">
    <text evidence="1">Belongs to the UDP-glycosyltransferase family.</text>
</comment>
<protein>
    <submittedName>
        <fullName evidence="4">Uncharacterized protein</fullName>
    </submittedName>
</protein>
<dbReference type="GO" id="GO:0016757">
    <property type="term" value="F:glycosyltransferase activity"/>
    <property type="evidence" value="ECO:0007669"/>
    <property type="project" value="UniProtKB-KW"/>
</dbReference>
<keyword evidence="2" id="KW-0328">Glycosyltransferase</keyword>
<dbReference type="FunFam" id="3.40.50.2000:FF:000037">
    <property type="entry name" value="Glycosyltransferase"/>
    <property type="match status" value="1"/>
</dbReference>
<organism evidence="4 5">
    <name type="scientific">Cinchona calisaya</name>
    <dbReference type="NCBI Taxonomy" id="153742"/>
    <lineage>
        <taxon>Eukaryota</taxon>
        <taxon>Viridiplantae</taxon>
        <taxon>Streptophyta</taxon>
        <taxon>Embryophyta</taxon>
        <taxon>Tracheophyta</taxon>
        <taxon>Spermatophyta</taxon>
        <taxon>Magnoliopsida</taxon>
        <taxon>eudicotyledons</taxon>
        <taxon>Gunneridae</taxon>
        <taxon>Pentapetalae</taxon>
        <taxon>asterids</taxon>
        <taxon>lamiids</taxon>
        <taxon>Gentianales</taxon>
        <taxon>Rubiaceae</taxon>
        <taxon>Cinchonoideae</taxon>
        <taxon>Cinchoneae</taxon>
        <taxon>Cinchona</taxon>
    </lineage>
</organism>
<proteinExistence type="inferred from homology"/>
<dbReference type="EMBL" id="JBJUIK010000001">
    <property type="protein sequence ID" value="KAL3536781.1"/>
    <property type="molecule type" value="Genomic_DNA"/>
</dbReference>
<dbReference type="InterPro" id="IPR002213">
    <property type="entry name" value="UDP_glucos_trans"/>
</dbReference>
<dbReference type="InterPro" id="IPR050481">
    <property type="entry name" value="UDP-glycosyltransf_plant"/>
</dbReference>
<dbReference type="Proteomes" id="UP001630127">
    <property type="component" value="Unassembled WGS sequence"/>
</dbReference>
<evidence type="ECO:0000256" key="1">
    <source>
        <dbReference type="ARBA" id="ARBA00009995"/>
    </source>
</evidence>
<comment type="caution">
    <text evidence="4">The sequence shown here is derived from an EMBL/GenBank/DDBJ whole genome shotgun (WGS) entry which is preliminary data.</text>
</comment>
<dbReference type="Gene3D" id="3.40.50.2000">
    <property type="entry name" value="Glycogen Phosphorylase B"/>
    <property type="match status" value="2"/>
</dbReference>
<dbReference type="FunFam" id="3.40.50.2000:FF:000088">
    <property type="entry name" value="Glycosyltransferase"/>
    <property type="match status" value="1"/>
</dbReference>
<evidence type="ECO:0000256" key="2">
    <source>
        <dbReference type="ARBA" id="ARBA00022676"/>
    </source>
</evidence>
<dbReference type="AlphaFoldDB" id="A0ABD3B0B3"/>
<sequence length="492" mass="54188">MMTKDHNIQVVLIPWSAFGHIMPFFQLSVALAKAGVHVSLVSTPKNIQRLPKVPPDVSLLVNLVALPLPAIDKNLLAEDAEATIDTPFDKIQYLKIAYDLLKNPFKQFIAEQSPSPDWIISDMMTHWVGEVGQELNIPIIGFYAFSAATAVFFGPAEYLAGEGQKRARSSPESLMTKPQWVDFPSTVAYKKHEAIGEHAGFYLEDASGLSTGQRIATIVQVSKALAIRSCPQFETEYFNVLAKINGKPVIPVGFLPPGRSTQTLNTFINESWNEIFKWLDKQRSGSVVFVGFGSECKLSKDQVHEIAYGLELSGLPFLWVLQKPSWSSNDSSDDVLPSGFRSRVNGKGIVQIGWAPQREMLGHPSVGGCLFHAGWGSVIETLQYGQSLVVLPFVIDQGLNSRLLVEKGLAIEVDRNEEDGWFSKDDIAKSLRLSMGSTDAREALRVRAGEAAALFGDQELNEGYIEGFVEYLKINGVQNKMPTATRGGDDNQ</sequence>
<gene>
    <name evidence="4" type="ORF">ACH5RR_000147</name>
</gene>
<keyword evidence="3" id="KW-0808">Transferase</keyword>
<evidence type="ECO:0000313" key="5">
    <source>
        <dbReference type="Proteomes" id="UP001630127"/>
    </source>
</evidence>
<keyword evidence="5" id="KW-1185">Reference proteome</keyword>
<accession>A0ABD3B0B3</accession>
<dbReference type="SUPFAM" id="SSF53756">
    <property type="entry name" value="UDP-Glycosyltransferase/glycogen phosphorylase"/>
    <property type="match status" value="1"/>
</dbReference>